<organism evidence="1 2">
    <name type="scientific">Luoshenia tenuis</name>
    <dbReference type="NCBI Taxonomy" id="2763654"/>
    <lineage>
        <taxon>Bacteria</taxon>
        <taxon>Bacillati</taxon>
        <taxon>Bacillota</taxon>
        <taxon>Clostridia</taxon>
        <taxon>Christensenellales</taxon>
        <taxon>Christensenellaceae</taxon>
        <taxon>Luoshenia</taxon>
    </lineage>
</organism>
<dbReference type="RefSeq" id="WP_249285438.1">
    <property type="nucleotide sequence ID" value="NZ_JACRSO010000003.1"/>
</dbReference>
<protein>
    <submittedName>
        <fullName evidence="1">Sporulation protein YunB</fullName>
    </submittedName>
</protein>
<sequence>MRARRIKRKTAAVLTALALALGGAGLGFELGLKPLVISISAAQARSQAAQIINDSIRDVLGNTFPYEALITIEKDENGRVTAVQTDTAKLNNLASRTALDIQDKLQAQQDQEIMIPIGSVFGGAMFAGRGPAFPVYVMPVGWVNTEYITSFEPAGINQTKLEISLKVTAQIRVVVPVGGETVSIDTVNPVAQTIIVGTVPESYVNVDETDQMLNLIPDVGGGS</sequence>
<dbReference type="Pfam" id="PF09560">
    <property type="entry name" value="Spore_YunB"/>
    <property type="match status" value="1"/>
</dbReference>
<comment type="caution">
    <text evidence="1">The sequence shown here is derived from an EMBL/GenBank/DDBJ whole genome shotgun (WGS) entry which is preliminary data.</text>
</comment>
<keyword evidence="2" id="KW-1185">Reference proteome</keyword>
<dbReference type="PIRSF" id="PIRSF021383">
    <property type="entry name" value="YunB"/>
    <property type="match status" value="1"/>
</dbReference>
<name>A0A926D1A5_9FIRM</name>
<dbReference type="NCBIfam" id="TIGR02832">
    <property type="entry name" value="spo_yunB"/>
    <property type="match status" value="1"/>
</dbReference>
<dbReference type="EMBL" id="JACRSO010000003">
    <property type="protein sequence ID" value="MBC8529621.1"/>
    <property type="molecule type" value="Genomic_DNA"/>
</dbReference>
<accession>A0A926D1A5</accession>
<dbReference type="Proteomes" id="UP000654279">
    <property type="component" value="Unassembled WGS sequence"/>
</dbReference>
<evidence type="ECO:0000313" key="2">
    <source>
        <dbReference type="Proteomes" id="UP000654279"/>
    </source>
</evidence>
<reference evidence="1" key="1">
    <citation type="submission" date="2020-08" db="EMBL/GenBank/DDBJ databases">
        <title>Genome public.</title>
        <authorList>
            <person name="Liu C."/>
            <person name="Sun Q."/>
        </authorList>
    </citation>
    <scope>NUCLEOTIDE SEQUENCE</scope>
    <source>
        <strain evidence="1">NSJ-44</strain>
    </source>
</reference>
<dbReference type="InterPro" id="IPR014197">
    <property type="entry name" value="Sporulation_prot_YunB"/>
</dbReference>
<evidence type="ECO:0000313" key="1">
    <source>
        <dbReference type="EMBL" id="MBC8529621.1"/>
    </source>
</evidence>
<proteinExistence type="predicted"/>
<dbReference type="AlphaFoldDB" id="A0A926D1A5"/>
<gene>
    <name evidence="1" type="primary">yunB</name>
    <name evidence="1" type="ORF">H8699_09300</name>
</gene>